<dbReference type="STRING" id="471704.A0A151ITI4"/>
<dbReference type="Proteomes" id="UP000078492">
    <property type="component" value="Unassembled WGS sequence"/>
</dbReference>
<name>A0A151ITI4_9HYME</name>
<protein>
    <recommendedName>
        <fullName evidence="4">C2H2-type domain-containing protein</fullName>
    </recommendedName>
</protein>
<dbReference type="PANTHER" id="PTHR31511">
    <property type="entry name" value="PROTEIN CBG23764"/>
    <property type="match status" value="1"/>
</dbReference>
<evidence type="ECO:0000256" key="1">
    <source>
        <dbReference type="SAM" id="MobiDB-lite"/>
    </source>
</evidence>
<keyword evidence="3" id="KW-1185">Reference proteome</keyword>
<dbReference type="PANTHER" id="PTHR31511:SF12">
    <property type="entry name" value="RHO TERMINATION FACTOR N-TERMINAL DOMAIN-CONTAINING PROTEIN"/>
    <property type="match status" value="1"/>
</dbReference>
<proteinExistence type="predicted"/>
<accession>A0A151ITI4</accession>
<sequence length="442" mass="51860">MDQDSDKEVLSDDTGFASDSSEYDTNRVEKFVPSPEICAINSCTKHCMIQCYYTTGGALTVCAACMILLADIDAVGRDETVHIDFEERFWYKLIVMPYYDRENPAKKVFRDLCDKYMRNQLCYPCEECTLVDKHITKECFAWLQRCDEYIERLEELCRTKRPGLIHIEPRWFLKDAPIHARCYIEVPREIATKRMMISVRSTDNTCFACIASVVAALYPAERNAEWEYSYPHYTTVLNLTNIEFPMTLKDIQKFERLNAVSINVYDIENKQILPLWFTSDKEKHVNMLYMQDSRDDSLGHFAWIKNLSRLVSSKLSRQKNKKFFCDRCLHYFSSNEKLQSHATDCGKMNNCAIRLLSVDDKWLEFGKHCRSAKDALSYTYQQHEVFSIGYYERCSYDTLSSYRFRCDKDCIAWFARQLQDLAHNIKNIVSSNMPMETLSKEQ</sequence>
<evidence type="ECO:0000313" key="3">
    <source>
        <dbReference type="Proteomes" id="UP000078492"/>
    </source>
</evidence>
<evidence type="ECO:0008006" key="4">
    <source>
        <dbReference type="Google" id="ProtNLM"/>
    </source>
</evidence>
<gene>
    <name evidence="2" type="ORF">ALC57_17664</name>
</gene>
<dbReference type="EMBL" id="KQ981026">
    <property type="protein sequence ID" value="KYN10211.1"/>
    <property type="molecule type" value="Genomic_DNA"/>
</dbReference>
<organism evidence="2 3">
    <name type="scientific">Trachymyrmex cornetzi</name>
    <dbReference type="NCBI Taxonomy" id="471704"/>
    <lineage>
        <taxon>Eukaryota</taxon>
        <taxon>Metazoa</taxon>
        <taxon>Ecdysozoa</taxon>
        <taxon>Arthropoda</taxon>
        <taxon>Hexapoda</taxon>
        <taxon>Insecta</taxon>
        <taxon>Pterygota</taxon>
        <taxon>Neoptera</taxon>
        <taxon>Endopterygota</taxon>
        <taxon>Hymenoptera</taxon>
        <taxon>Apocrita</taxon>
        <taxon>Aculeata</taxon>
        <taxon>Formicoidea</taxon>
        <taxon>Formicidae</taxon>
        <taxon>Myrmicinae</taxon>
        <taxon>Trachymyrmex</taxon>
    </lineage>
</organism>
<feature type="region of interest" description="Disordered" evidence="1">
    <location>
        <begin position="1"/>
        <end position="21"/>
    </location>
</feature>
<reference evidence="2 3" key="1">
    <citation type="submission" date="2015-09" db="EMBL/GenBank/DDBJ databases">
        <title>Trachymyrmex cornetzi WGS genome.</title>
        <authorList>
            <person name="Nygaard S."/>
            <person name="Hu H."/>
            <person name="Boomsma J."/>
            <person name="Zhang G."/>
        </authorList>
    </citation>
    <scope>NUCLEOTIDE SEQUENCE [LARGE SCALE GENOMIC DNA]</scope>
    <source>
        <strain evidence="2">Tcor2-1</strain>
        <tissue evidence="2">Whole body</tissue>
    </source>
</reference>
<dbReference type="AlphaFoldDB" id="A0A151ITI4"/>
<feature type="compositionally biased region" description="Basic and acidic residues" evidence="1">
    <location>
        <begin position="1"/>
        <end position="10"/>
    </location>
</feature>
<evidence type="ECO:0000313" key="2">
    <source>
        <dbReference type="EMBL" id="KYN10211.1"/>
    </source>
</evidence>